<gene>
    <name evidence="3" type="ORF">SRIMR7_19085</name>
</gene>
<sequence>MERAPNLRMIALASTVALAVALPLAAATAGPAESERSAPDGFATAPQSDGQTPVRTGLPGAPSAGARTGAGTGAAQTAAGHRKAHCGPELASPEGVEAQTCVLAEGGRSWARTYYRNTSGGPLRAVLTLMRPDGRTVQAYCEIPAGDEPGTCETPREPTVGGGVAPYTAVAEVADARGERKLLRAGSNAPTYGRGSDQ</sequence>
<keyword evidence="4" id="KW-1185">Reference proteome</keyword>
<evidence type="ECO:0008006" key="5">
    <source>
        <dbReference type="Google" id="ProtNLM"/>
    </source>
</evidence>
<name>A0ABY3Z2S1_STRRM</name>
<feature type="region of interest" description="Disordered" evidence="1">
    <location>
        <begin position="31"/>
        <end position="91"/>
    </location>
</feature>
<dbReference type="EMBL" id="CP094298">
    <property type="protein sequence ID" value="UNZ04264.1"/>
    <property type="molecule type" value="Genomic_DNA"/>
</dbReference>
<dbReference type="Proteomes" id="UP000829494">
    <property type="component" value="Chromosome"/>
</dbReference>
<evidence type="ECO:0000256" key="2">
    <source>
        <dbReference type="SAM" id="SignalP"/>
    </source>
</evidence>
<evidence type="ECO:0000256" key="1">
    <source>
        <dbReference type="SAM" id="MobiDB-lite"/>
    </source>
</evidence>
<evidence type="ECO:0000313" key="4">
    <source>
        <dbReference type="Proteomes" id="UP000829494"/>
    </source>
</evidence>
<organism evidence="3 4">
    <name type="scientific">Streptomyces rimosus subsp. rimosus</name>
    <dbReference type="NCBI Taxonomy" id="132474"/>
    <lineage>
        <taxon>Bacteria</taxon>
        <taxon>Bacillati</taxon>
        <taxon>Actinomycetota</taxon>
        <taxon>Actinomycetes</taxon>
        <taxon>Kitasatosporales</taxon>
        <taxon>Streptomycetaceae</taxon>
        <taxon>Streptomyces</taxon>
    </lineage>
</organism>
<accession>A0ABY3Z2S1</accession>
<evidence type="ECO:0000313" key="3">
    <source>
        <dbReference type="EMBL" id="UNZ04264.1"/>
    </source>
</evidence>
<proteinExistence type="predicted"/>
<reference evidence="3 4" key="1">
    <citation type="submission" date="2022-03" db="EMBL/GenBank/DDBJ databases">
        <title>Complete genome of Streptomyces rimosus ssp. rimosus R7 (=ATCC 10970).</title>
        <authorList>
            <person name="Beganovic S."/>
            <person name="Ruckert C."/>
            <person name="Busche T."/>
            <person name="Kalinowski J."/>
            <person name="Wittmann C."/>
        </authorList>
    </citation>
    <scope>NUCLEOTIDE SEQUENCE [LARGE SCALE GENOMIC DNA]</scope>
    <source>
        <strain evidence="3 4">R7</strain>
    </source>
</reference>
<feature type="compositionally biased region" description="Polar residues" evidence="1">
    <location>
        <begin position="45"/>
        <end position="54"/>
    </location>
</feature>
<feature type="chain" id="PRO_5046446555" description="Serine/threonine protein kinase" evidence="2">
    <location>
        <begin position="20"/>
        <end position="198"/>
    </location>
</feature>
<protein>
    <recommendedName>
        <fullName evidence="5">Serine/threonine protein kinase</fullName>
    </recommendedName>
</protein>
<feature type="signal peptide" evidence="2">
    <location>
        <begin position="1"/>
        <end position="19"/>
    </location>
</feature>
<feature type="compositionally biased region" description="Low complexity" evidence="1">
    <location>
        <begin position="60"/>
        <end position="79"/>
    </location>
</feature>
<keyword evidence="2" id="KW-0732">Signal</keyword>